<sequence length="601" mass="67093">MKLLLALTSLASVAFADITFNVVGYTSSGSGSFGVSIGGTVHKLSSNDSIIPVWTGSVPGTSGSVEYSYVELSSAGTVVKTEAFTRKMANVTDTRTLNEFFERPTTVWDLPKLPYTYLATYPSKTKAFKQKQIATIHITAPVAQIAEMHANPKAEQDYFVDFRFINSDTIHTVRNITFKTSGKSSKDFSKQAFKLKFDTKLNQTFFSRPNIKLRSMVQDPTMLREKLYIDVLNSVGVPTQQGAWVRLYVNNVPYGLFLMVDDIKKSFLKQTVHAGDPSILRGSLVQMNAYTSMADLIYKGPTTADYDKVSYESENLGNNPETDPLRELISFMSDLQAFDGVNNPNAVDYWNGTRLELDGFLRNMACEYLMGAFDTYWYSGSNYFMYKNPSLGGRWQWLPTDFDNTFGSGFPTSTPPSYKTYGDFAVRGDKPLVSKLILQNPAINTLFEQTMKEIVSTVFKPEAMLPRAKAYNQMLQLDAKWDISLTRLSVGKNNNFTFDDFNNNVYNSTKDMQTGILSWIERMNDVVTKDLGFTIPAGVADRVPPPPKKGDQGNPEDEENDDPSQETDKSQNVSSASFLTSQSWMVQGMLAFLTVGIAMAL</sequence>
<keyword evidence="3" id="KW-0167">Capsid protein</keyword>
<dbReference type="Proteomes" id="UP000827284">
    <property type="component" value="Unassembled WGS sequence"/>
</dbReference>
<proteinExistence type="predicted"/>
<gene>
    <name evidence="3" type="ORF">EMPS_10077</name>
</gene>
<feature type="signal peptide" evidence="2">
    <location>
        <begin position="1"/>
        <end position="16"/>
    </location>
</feature>
<reference evidence="3" key="1">
    <citation type="submission" date="2021-11" db="EMBL/GenBank/DDBJ databases">
        <authorList>
            <person name="Herlambang A."/>
            <person name="Guo Y."/>
            <person name="Takashima Y."/>
            <person name="Nishizawa T."/>
        </authorList>
    </citation>
    <scope>NUCLEOTIDE SEQUENCE</scope>
    <source>
        <strain evidence="3">E1425</strain>
    </source>
</reference>
<keyword evidence="3" id="KW-0946">Virion</keyword>
<dbReference type="AlphaFoldDB" id="A0A9P3HJT4"/>
<comment type="caution">
    <text evidence="3">The sequence shown here is derived from an EMBL/GenBank/DDBJ whole genome shotgun (WGS) entry which is preliminary data.</text>
</comment>
<feature type="compositionally biased region" description="Acidic residues" evidence="1">
    <location>
        <begin position="554"/>
        <end position="565"/>
    </location>
</feature>
<dbReference type="Pfam" id="PF08757">
    <property type="entry name" value="CotH"/>
    <property type="match status" value="1"/>
</dbReference>
<dbReference type="PANTHER" id="PTHR40050">
    <property type="entry name" value="INNER SPORE COAT PROTEIN H"/>
    <property type="match status" value="1"/>
</dbReference>
<evidence type="ECO:0000313" key="4">
    <source>
        <dbReference type="Proteomes" id="UP000827284"/>
    </source>
</evidence>
<dbReference type="InterPro" id="IPR014867">
    <property type="entry name" value="Spore_coat_CotH_CotH2/3/7"/>
</dbReference>
<keyword evidence="4" id="KW-1185">Reference proteome</keyword>
<keyword evidence="2" id="KW-0732">Signal</keyword>
<evidence type="ECO:0000313" key="3">
    <source>
        <dbReference type="EMBL" id="GJJ77718.1"/>
    </source>
</evidence>
<evidence type="ECO:0000256" key="1">
    <source>
        <dbReference type="SAM" id="MobiDB-lite"/>
    </source>
</evidence>
<dbReference type="OrthoDB" id="10267127at2759"/>
<name>A0A9P3HJT4_9FUNG</name>
<dbReference type="EMBL" id="BQFW01000014">
    <property type="protein sequence ID" value="GJJ77718.1"/>
    <property type="molecule type" value="Genomic_DNA"/>
</dbReference>
<feature type="chain" id="PRO_5040479493" evidence="2">
    <location>
        <begin position="17"/>
        <end position="601"/>
    </location>
</feature>
<reference evidence="3" key="2">
    <citation type="journal article" date="2022" name="Microbiol. Resour. Announc.">
        <title>Whole-Genome Sequence of Entomortierella parvispora E1425, a Mucoromycotan Fungus Associated with Burkholderiaceae-Related Endosymbiotic Bacteria.</title>
        <authorList>
            <person name="Herlambang A."/>
            <person name="Guo Y."/>
            <person name="Takashima Y."/>
            <person name="Narisawa K."/>
            <person name="Ohta H."/>
            <person name="Nishizawa T."/>
        </authorList>
    </citation>
    <scope>NUCLEOTIDE SEQUENCE</scope>
    <source>
        <strain evidence="3">E1425</strain>
    </source>
</reference>
<feature type="region of interest" description="Disordered" evidence="1">
    <location>
        <begin position="537"/>
        <end position="574"/>
    </location>
</feature>
<evidence type="ECO:0000256" key="2">
    <source>
        <dbReference type="SAM" id="SignalP"/>
    </source>
</evidence>
<protein>
    <submittedName>
        <fullName evidence="3">Spore coat protein H</fullName>
    </submittedName>
</protein>
<accession>A0A9P3HJT4</accession>
<dbReference type="PANTHER" id="PTHR40050:SF1">
    <property type="entry name" value="INNER SPORE COAT PROTEIN H"/>
    <property type="match status" value="1"/>
</dbReference>
<organism evidence="3 4">
    <name type="scientific">Entomortierella parvispora</name>
    <dbReference type="NCBI Taxonomy" id="205924"/>
    <lineage>
        <taxon>Eukaryota</taxon>
        <taxon>Fungi</taxon>
        <taxon>Fungi incertae sedis</taxon>
        <taxon>Mucoromycota</taxon>
        <taxon>Mortierellomycotina</taxon>
        <taxon>Mortierellomycetes</taxon>
        <taxon>Mortierellales</taxon>
        <taxon>Mortierellaceae</taxon>
        <taxon>Entomortierella</taxon>
    </lineage>
</organism>